<feature type="compositionally biased region" description="Low complexity" evidence="1">
    <location>
        <begin position="42"/>
        <end position="54"/>
    </location>
</feature>
<evidence type="ECO:0000313" key="3">
    <source>
        <dbReference type="Proteomes" id="UP000321424"/>
    </source>
</evidence>
<dbReference type="Proteomes" id="UP000321424">
    <property type="component" value="Unassembled WGS sequence"/>
</dbReference>
<feature type="region of interest" description="Disordered" evidence="1">
    <location>
        <begin position="42"/>
        <end position="64"/>
    </location>
</feature>
<dbReference type="EMBL" id="BJXA01000027">
    <property type="protein sequence ID" value="GEM39723.1"/>
    <property type="molecule type" value="Genomic_DNA"/>
</dbReference>
<reference evidence="2 3" key="1">
    <citation type="submission" date="2019-07" db="EMBL/GenBank/DDBJ databases">
        <title>Whole genome shotgun sequence of Nocardia ninae NBRC 108245.</title>
        <authorList>
            <person name="Hosoyama A."/>
            <person name="Uohara A."/>
            <person name="Ohji S."/>
            <person name="Ichikawa N."/>
        </authorList>
    </citation>
    <scope>NUCLEOTIDE SEQUENCE [LARGE SCALE GENOMIC DNA]</scope>
    <source>
        <strain evidence="2 3">NBRC 108245</strain>
    </source>
</reference>
<name>A0A511MGA6_9NOCA</name>
<evidence type="ECO:0000256" key="1">
    <source>
        <dbReference type="SAM" id="MobiDB-lite"/>
    </source>
</evidence>
<gene>
    <name evidence="2" type="ORF">NN4_42420</name>
</gene>
<accession>A0A511MGA6</accession>
<evidence type="ECO:0000313" key="2">
    <source>
        <dbReference type="EMBL" id="GEM39723.1"/>
    </source>
</evidence>
<comment type="caution">
    <text evidence="2">The sequence shown here is derived from an EMBL/GenBank/DDBJ whole genome shotgun (WGS) entry which is preliminary data.</text>
</comment>
<sequence>MAVDQPAVAERVAALATSTIAAIAAMPTAQVWIQPRILGLSSASGADSAADPDPSVTPVSAAPTDSDTSYLLVELTGNLRNRRFRLFVTVPGASGRCRDRAGGA</sequence>
<keyword evidence="3" id="KW-1185">Reference proteome</keyword>
<organism evidence="2 3">
    <name type="scientific">Nocardia ninae NBRC 108245</name>
    <dbReference type="NCBI Taxonomy" id="1210091"/>
    <lineage>
        <taxon>Bacteria</taxon>
        <taxon>Bacillati</taxon>
        <taxon>Actinomycetota</taxon>
        <taxon>Actinomycetes</taxon>
        <taxon>Mycobacteriales</taxon>
        <taxon>Nocardiaceae</taxon>
        <taxon>Nocardia</taxon>
    </lineage>
</organism>
<proteinExistence type="predicted"/>
<protein>
    <submittedName>
        <fullName evidence="2">Uncharacterized protein</fullName>
    </submittedName>
</protein>
<dbReference type="AlphaFoldDB" id="A0A511MGA6"/>